<dbReference type="GeneID" id="81403094"/>
<organism evidence="2 3">
    <name type="scientific">Penicillium bovifimosum</name>
    <dbReference type="NCBI Taxonomy" id="126998"/>
    <lineage>
        <taxon>Eukaryota</taxon>
        <taxon>Fungi</taxon>
        <taxon>Dikarya</taxon>
        <taxon>Ascomycota</taxon>
        <taxon>Pezizomycotina</taxon>
        <taxon>Eurotiomycetes</taxon>
        <taxon>Eurotiomycetidae</taxon>
        <taxon>Eurotiales</taxon>
        <taxon>Aspergillaceae</taxon>
        <taxon>Penicillium</taxon>
    </lineage>
</organism>
<name>A0A9W9H469_9EURO</name>
<feature type="domain" description="USP" evidence="1">
    <location>
        <begin position="187"/>
        <end position="508"/>
    </location>
</feature>
<dbReference type="GO" id="GO:0005829">
    <property type="term" value="C:cytosol"/>
    <property type="evidence" value="ECO:0007669"/>
    <property type="project" value="TreeGrafter"/>
</dbReference>
<evidence type="ECO:0000313" key="2">
    <source>
        <dbReference type="EMBL" id="KAJ5138332.1"/>
    </source>
</evidence>
<dbReference type="Proteomes" id="UP001149079">
    <property type="component" value="Unassembled WGS sequence"/>
</dbReference>
<reference evidence="2" key="2">
    <citation type="journal article" date="2023" name="IMA Fungus">
        <title>Comparative genomic study of the Penicillium genus elucidates a diverse pangenome and 15 lateral gene transfer events.</title>
        <authorList>
            <person name="Petersen C."/>
            <person name="Sorensen T."/>
            <person name="Nielsen M.R."/>
            <person name="Sondergaard T.E."/>
            <person name="Sorensen J.L."/>
            <person name="Fitzpatrick D.A."/>
            <person name="Frisvad J.C."/>
            <person name="Nielsen K.L."/>
        </authorList>
    </citation>
    <scope>NUCLEOTIDE SEQUENCE</scope>
    <source>
        <strain evidence="2">IBT 22155</strain>
    </source>
</reference>
<dbReference type="SUPFAM" id="SSF57850">
    <property type="entry name" value="RING/U-box"/>
    <property type="match status" value="1"/>
</dbReference>
<keyword evidence="2" id="KW-0378">Hydrolase</keyword>
<dbReference type="AlphaFoldDB" id="A0A9W9H469"/>
<dbReference type="InterPro" id="IPR050164">
    <property type="entry name" value="Peptidase_C19"/>
</dbReference>
<reference evidence="2" key="1">
    <citation type="submission" date="2022-11" db="EMBL/GenBank/DDBJ databases">
        <authorList>
            <person name="Petersen C."/>
        </authorList>
    </citation>
    <scope>NUCLEOTIDE SEQUENCE</scope>
    <source>
        <strain evidence="2">IBT 22155</strain>
    </source>
</reference>
<dbReference type="GO" id="GO:0016579">
    <property type="term" value="P:protein deubiquitination"/>
    <property type="evidence" value="ECO:0007669"/>
    <property type="project" value="InterPro"/>
</dbReference>
<dbReference type="SUPFAM" id="SSF54001">
    <property type="entry name" value="Cysteine proteinases"/>
    <property type="match status" value="1"/>
</dbReference>
<dbReference type="InterPro" id="IPR001394">
    <property type="entry name" value="Peptidase_C19_UCH"/>
</dbReference>
<gene>
    <name evidence="2" type="ORF">N7515_003180</name>
</gene>
<evidence type="ECO:0000259" key="1">
    <source>
        <dbReference type="PROSITE" id="PS50235"/>
    </source>
</evidence>
<proteinExistence type="predicted"/>
<dbReference type="Gene3D" id="3.90.70.10">
    <property type="entry name" value="Cysteine proteinases"/>
    <property type="match status" value="1"/>
</dbReference>
<dbReference type="PROSITE" id="PS50235">
    <property type="entry name" value="USP_3"/>
    <property type="match status" value="1"/>
</dbReference>
<keyword evidence="3" id="KW-1185">Reference proteome</keyword>
<dbReference type="PANTHER" id="PTHR24006">
    <property type="entry name" value="UBIQUITIN CARBOXYL-TERMINAL HYDROLASE"/>
    <property type="match status" value="1"/>
</dbReference>
<dbReference type="EMBL" id="JAPQKL010000003">
    <property type="protein sequence ID" value="KAJ5138332.1"/>
    <property type="molecule type" value="Genomic_DNA"/>
</dbReference>
<dbReference type="RefSeq" id="XP_056522981.1">
    <property type="nucleotide sequence ID" value="XM_056663924.1"/>
</dbReference>
<dbReference type="PANTHER" id="PTHR24006:SF937">
    <property type="entry name" value="UBIQUITIN CARBOXYL-TERMINAL HYDROLASE"/>
    <property type="match status" value="1"/>
</dbReference>
<accession>A0A9W9H469</accession>
<dbReference type="InterPro" id="IPR038765">
    <property type="entry name" value="Papain-like_cys_pep_sf"/>
</dbReference>
<dbReference type="Pfam" id="PF00443">
    <property type="entry name" value="UCH"/>
    <property type="match status" value="1"/>
</dbReference>
<dbReference type="OrthoDB" id="289038at2759"/>
<dbReference type="GO" id="GO:0004843">
    <property type="term" value="F:cysteine-type deubiquitinase activity"/>
    <property type="evidence" value="ECO:0007669"/>
    <property type="project" value="InterPro"/>
</dbReference>
<dbReference type="GO" id="GO:0005634">
    <property type="term" value="C:nucleus"/>
    <property type="evidence" value="ECO:0007669"/>
    <property type="project" value="TreeGrafter"/>
</dbReference>
<dbReference type="Gene3D" id="3.30.40.10">
    <property type="entry name" value="Zinc/RING finger domain, C3HC4 (zinc finger)"/>
    <property type="match status" value="1"/>
</dbReference>
<evidence type="ECO:0000313" key="3">
    <source>
        <dbReference type="Proteomes" id="UP001149079"/>
    </source>
</evidence>
<sequence>MSLTMATLDSVQLLSEAAFGCEHLAVILSKDQKTAGQFKEQFRKLYQSLAPYSKPDTVAVPTTGLRTVESLKPKYHCLSCPEVCLGTTRAEHTADSGHAFYMDSRSRYLFCQKCVDFVYDHGLDRLRGPTGKYEVLGEFQKSTILRALMNIRSRLTDGRSIWAEDSATEAYVKINAYKNPCINRGARGVWNMGQTCYQAAILQAMLHDPTLTAYFLGGGHDVHVCRVKECLACATAEVFMEFNSAERNDAVSAATLLHHGWQKSKDMAGYRQQDAHEYFQFLVNELHSSTPGHVESYDKPCQCFFHQMFYGELRSSVMCHKCGQTTNTHDPMADLSLDVQLQHKKRKLGRSTASTTGTLIGCLDSFTAAEDLHADAAYHCEKCGNTPQRASKRLQIRKLPVMLCMQLKRYEHTSNTSEKMNGHIDFPLTLNMLPYTVKKDHLPVDMSQYMYDLSTVIVHEGTMDSGHYYAYTRLENDKWVLMDDNKVTVVGVSEVLRQDAYLLFYSASCLRTAKT</sequence>
<dbReference type="InterPro" id="IPR013083">
    <property type="entry name" value="Znf_RING/FYVE/PHD"/>
</dbReference>
<comment type="caution">
    <text evidence="2">The sequence shown here is derived from an EMBL/GenBank/DDBJ whole genome shotgun (WGS) entry which is preliminary data.</text>
</comment>
<protein>
    <submittedName>
        <fullName evidence="2">Peptidase C19 ubiquitin carboxyl-terminal hydrolase 2</fullName>
    </submittedName>
</protein>
<dbReference type="InterPro" id="IPR028889">
    <property type="entry name" value="USP"/>
</dbReference>